<reference evidence="1 2" key="1">
    <citation type="journal article" date="2017" name="Genome Biol. Evol.">
        <title>Phytophthora megakarya and P. palmivora, closely related causal agents of cacao black pod rot, underwent increases in genome sizes and gene numbers by different mechanisms.</title>
        <authorList>
            <person name="Ali S.S."/>
            <person name="Shao J."/>
            <person name="Lary D.J."/>
            <person name="Kronmiller B."/>
            <person name="Shen D."/>
            <person name="Strem M.D."/>
            <person name="Amoako-Attah I."/>
            <person name="Akrofi A.Y."/>
            <person name="Begoude B.A."/>
            <person name="Ten Hoopen G.M."/>
            <person name="Coulibaly K."/>
            <person name="Kebe B.I."/>
            <person name="Melnick R.L."/>
            <person name="Guiltinan M.J."/>
            <person name="Tyler B.M."/>
            <person name="Meinhardt L.W."/>
            <person name="Bailey B.A."/>
        </authorList>
    </citation>
    <scope>NUCLEOTIDE SEQUENCE [LARGE SCALE GENOMIC DNA]</scope>
    <source>
        <strain evidence="2">sbr112.9</strain>
    </source>
</reference>
<dbReference type="EMBL" id="NCKW01011057">
    <property type="protein sequence ID" value="POM64738.1"/>
    <property type="molecule type" value="Genomic_DNA"/>
</dbReference>
<gene>
    <name evidence="1" type="ORF">PHPALM_19706</name>
</gene>
<protein>
    <submittedName>
        <fullName evidence="1">Uncharacterized protein</fullName>
    </submittedName>
</protein>
<accession>A0A2P4XGQ8</accession>
<evidence type="ECO:0000313" key="1">
    <source>
        <dbReference type="EMBL" id="POM64738.1"/>
    </source>
</evidence>
<keyword evidence="2" id="KW-1185">Reference proteome</keyword>
<dbReference type="AlphaFoldDB" id="A0A2P4XGQ8"/>
<sequence length="159" mass="17458">MTNADGKVAFTPMSDVIMAALNKEVNGNGGGQSSLPMGTCLGYLNYDAVERLVKGPSFGIELVDRRRRKGSQSGKDTGEHSPIGRVCGVICSDLKGPITPRDRLGNRCMVNFADHKSNCYRVFLAKTKDAAAKQFERFLVFLEKRFNCRIHLLRTESGG</sequence>
<organism evidence="1 2">
    <name type="scientific">Phytophthora palmivora</name>
    <dbReference type="NCBI Taxonomy" id="4796"/>
    <lineage>
        <taxon>Eukaryota</taxon>
        <taxon>Sar</taxon>
        <taxon>Stramenopiles</taxon>
        <taxon>Oomycota</taxon>
        <taxon>Peronosporomycetes</taxon>
        <taxon>Peronosporales</taxon>
        <taxon>Peronosporaceae</taxon>
        <taxon>Phytophthora</taxon>
    </lineage>
</organism>
<dbReference type="OrthoDB" id="94875at2759"/>
<evidence type="ECO:0000313" key="2">
    <source>
        <dbReference type="Proteomes" id="UP000237271"/>
    </source>
</evidence>
<comment type="caution">
    <text evidence="1">The sequence shown here is derived from an EMBL/GenBank/DDBJ whole genome shotgun (WGS) entry which is preliminary data.</text>
</comment>
<name>A0A2P4XGQ8_9STRA</name>
<dbReference type="Proteomes" id="UP000237271">
    <property type="component" value="Unassembled WGS sequence"/>
</dbReference>
<proteinExistence type="predicted"/>